<dbReference type="AlphaFoldDB" id="A0A3Q9F4Y2"/>
<dbReference type="EMBL" id="CP034546">
    <property type="protein sequence ID" value="AZQ52819.1"/>
    <property type="molecule type" value="Genomic_DNA"/>
</dbReference>
<proteinExistence type="predicted"/>
<organism evidence="1 2">
    <name type="scientific">Burkholderia cenocepacia</name>
    <dbReference type="NCBI Taxonomy" id="95486"/>
    <lineage>
        <taxon>Bacteria</taxon>
        <taxon>Pseudomonadati</taxon>
        <taxon>Pseudomonadota</taxon>
        <taxon>Betaproteobacteria</taxon>
        <taxon>Burkholderiales</taxon>
        <taxon>Burkholderiaceae</taxon>
        <taxon>Burkholderia</taxon>
        <taxon>Burkholderia cepacia complex</taxon>
    </lineage>
</organism>
<evidence type="ECO:0000313" key="2">
    <source>
        <dbReference type="Proteomes" id="UP000277191"/>
    </source>
</evidence>
<reference evidence="1 2" key="1">
    <citation type="submission" date="2018-12" db="EMBL/GenBank/DDBJ databases">
        <title>Cadmium resistance mechanism in endophytic bacteria Burkholderia cenocepacia YG-3.</title>
        <authorList>
            <person name="Zhang X."/>
            <person name="Wang X."/>
            <person name="Zhu Y."/>
        </authorList>
    </citation>
    <scope>NUCLEOTIDE SEQUENCE [LARGE SCALE GENOMIC DNA]</scope>
    <source>
        <strain evidence="1 2">YG-3</strain>
    </source>
</reference>
<name>A0A3Q9F4Y2_9BURK</name>
<gene>
    <name evidence="1" type="ORF">D5R55_17525</name>
</gene>
<evidence type="ECO:0000313" key="1">
    <source>
        <dbReference type="EMBL" id="AZQ52819.1"/>
    </source>
</evidence>
<dbReference type="Proteomes" id="UP000277191">
    <property type="component" value="Chromosome 2"/>
</dbReference>
<sequence>MPKAKKKLLPKDFDALLDEGDVAKLQAVFDTCDVNARGGPSKRTALSFDRWSRCARALARRTGRGYRRRPMRTATRRCTCGPAAGAAASMCCSNSARTFTTTAASIGTPLPAADLSDMEAVVQDVKRQSGDPAQLCRLAVAWVRLNPDPLELPPPSYRR</sequence>
<protein>
    <submittedName>
        <fullName evidence="1">Uncharacterized protein</fullName>
    </submittedName>
</protein>
<accession>A0A3Q9F4Y2</accession>
<dbReference type="RefSeq" id="WP_126364258.1">
    <property type="nucleotide sequence ID" value="NZ_CP034546.1"/>
</dbReference>